<dbReference type="AlphaFoldDB" id="A0A4U6SXP4"/>
<evidence type="ECO:0000313" key="1">
    <source>
        <dbReference type="EMBL" id="TKV92908.1"/>
    </source>
</evidence>
<accession>A0A4U6SXP4</accession>
<protein>
    <submittedName>
        <fullName evidence="1">Uncharacterized protein</fullName>
    </submittedName>
</protein>
<keyword evidence="2" id="KW-1185">Reference proteome</keyword>
<gene>
    <name evidence="1" type="ORF">SEVIR_9G191750v2</name>
</gene>
<sequence>MMACLPAMWGPPYSQVTLCYCIMHGPHLICFWRP</sequence>
<evidence type="ECO:0000313" key="2">
    <source>
        <dbReference type="Proteomes" id="UP000298652"/>
    </source>
</evidence>
<name>A0A4U6SXP4_SETVI</name>
<dbReference type="EMBL" id="CM016560">
    <property type="protein sequence ID" value="TKV92908.1"/>
    <property type="molecule type" value="Genomic_DNA"/>
</dbReference>
<dbReference type="Proteomes" id="UP000298652">
    <property type="component" value="Chromosome 9"/>
</dbReference>
<proteinExistence type="predicted"/>
<reference evidence="1" key="1">
    <citation type="submission" date="2019-03" db="EMBL/GenBank/DDBJ databases">
        <title>WGS assembly of Setaria viridis.</title>
        <authorList>
            <person name="Huang P."/>
            <person name="Jenkins J."/>
            <person name="Grimwood J."/>
            <person name="Barry K."/>
            <person name="Healey A."/>
            <person name="Mamidi S."/>
            <person name="Sreedasyam A."/>
            <person name="Shu S."/>
            <person name="Feldman M."/>
            <person name="Wu J."/>
            <person name="Yu Y."/>
            <person name="Chen C."/>
            <person name="Johnson J."/>
            <person name="Rokhsar D."/>
            <person name="Baxter I."/>
            <person name="Schmutz J."/>
            <person name="Brutnell T."/>
            <person name="Kellogg E."/>
        </authorList>
    </citation>
    <scope>NUCLEOTIDE SEQUENCE [LARGE SCALE GENOMIC DNA]</scope>
</reference>
<organism evidence="1 2">
    <name type="scientific">Setaria viridis</name>
    <name type="common">Green bristlegrass</name>
    <name type="synonym">Setaria italica subsp. viridis</name>
    <dbReference type="NCBI Taxonomy" id="4556"/>
    <lineage>
        <taxon>Eukaryota</taxon>
        <taxon>Viridiplantae</taxon>
        <taxon>Streptophyta</taxon>
        <taxon>Embryophyta</taxon>
        <taxon>Tracheophyta</taxon>
        <taxon>Spermatophyta</taxon>
        <taxon>Magnoliopsida</taxon>
        <taxon>Liliopsida</taxon>
        <taxon>Poales</taxon>
        <taxon>Poaceae</taxon>
        <taxon>PACMAD clade</taxon>
        <taxon>Panicoideae</taxon>
        <taxon>Panicodae</taxon>
        <taxon>Paniceae</taxon>
        <taxon>Cenchrinae</taxon>
        <taxon>Setaria</taxon>
    </lineage>
</organism>
<dbReference type="Gramene" id="TKV92908">
    <property type="protein sequence ID" value="TKV92908"/>
    <property type="gene ID" value="SEVIR_9G191750v2"/>
</dbReference>